<gene>
    <name evidence="1" type="ORF">MRB53_025724</name>
</gene>
<protein>
    <submittedName>
        <fullName evidence="1">Uncharacterized protein</fullName>
    </submittedName>
</protein>
<reference evidence="1 2" key="1">
    <citation type="journal article" date="2022" name="Hortic Res">
        <title>A haplotype resolved chromosomal level avocado genome allows analysis of novel avocado genes.</title>
        <authorList>
            <person name="Nath O."/>
            <person name="Fletcher S.J."/>
            <person name="Hayward A."/>
            <person name="Shaw L.M."/>
            <person name="Masouleh A.K."/>
            <person name="Furtado A."/>
            <person name="Henry R.J."/>
            <person name="Mitter N."/>
        </authorList>
    </citation>
    <scope>NUCLEOTIDE SEQUENCE [LARGE SCALE GENOMIC DNA]</scope>
    <source>
        <strain evidence="2">cv. Hass</strain>
    </source>
</reference>
<dbReference type="Proteomes" id="UP001234297">
    <property type="component" value="Chromosome 8"/>
</dbReference>
<proteinExistence type="predicted"/>
<comment type="caution">
    <text evidence="1">The sequence shown here is derived from an EMBL/GenBank/DDBJ whole genome shotgun (WGS) entry which is preliminary data.</text>
</comment>
<evidence type="ECO:0000313" key="2">
    <source>
        <dbReference type="Proteomes" id="UP001234297"/>
    </source>
</evidence>
<dbReference type="EMBL" id="CM056816">
    <property type="protein sequence ID" value="KAJ8632388.1"/>
    <property type="molecule type" value="Genomic_DNA"/>
</dbReference>
<accession>A0ACC2LGT1</accession>
<organism evidence="1 2">
    <name type="scientific">Persea americana</name>
    <name type="common">Avocado</name>
    <dbReference type="NCBI Taxonomy" id="3435"/>
    <lineage>
        <taxon>Eukaryota</taxon>
        <taxon>Viridiplantae</taxon>
        <taxon>Streptophyta</taxon>
        <taxon>Embryophyta</taxon>
        <taxon>Tracheophyta</taxon>
        <taxon>Spermatophyta</taxon>
        <taxon>Magnoliopsida</taxon>
        <taxon>Magnoliidae</taxon>
        <taxon>Laurales</taxon>
        <taxon>Lauraceae</taxon>
        <taxon>Persea</taxon>
    </lineage>
</organism>
<evidence type="ECO:0000313" key="1">
    <source>
        <dbReference type="EMBL" id="KAJ8632388.1"/>
    </source>
</evidence>
<keyword evidence="2" id="KW-1185">Reference proteome</keyword>
<sequence length="122" mass="13616">MDIASSTVHIITAIGCSLIFFTFLRKARTDSTQVAQDNETGASPIKQPPVPSAGKKKVRFSEEVAEPSRNNVEYRKRRGAKRVGERRRSGEEDGAGLQANRSALYRGLYRYRSQMSTVMTYG</sequence>
<name>A0ACC2LGT1_PERAE</name>